<evidence type="ECO:0000313" key="2">
    <source>
        <dbReference type="Proteomes" id="UP001267407"/>
    </source>
</evidence>
<organism evidence="1 2">
    <name type="scientific">Marinobacter xiaoshiensis</name>
    <dbReference type="NCBI Taxonomy" id="3073652"/>
    <lineage>
        <taxon>Bacteria</taxon>
        <taxon>Pseudomonadati</taxon>
        <taxon>Pseudomonadota</taxon>
        <taxon>Gammaproteobacteria</taxon>
        <taxon>Pseudomonadales</taxon>
        <taxon>Marinobacteraceae</taxon>
        <taxon>Marinobacter</taxon>
    </lineage>
</organism>
<evidence type="ECO:0000313" key="1">
    <source>
        <dbReference type="EMBL" id="MDS1311976.1"/>
    </source>
</evidence>
<name>A0ABU2HLP0_9GAMM</name>
<sequence>MDDWKKSAILQNSVKVDIGFMANENFYYGPENGFTPQQYEEMRVPLYQPKLNRSGSFILFSDIVGNEEELLKHYLDVSKKYIEYKKDISKSTHFWNRPVIFNSDFIISFPWHDKFREGKNVLDNLTTTEDGGVYWDADQGWELEIEAKENLIYARERDPDYEEVHCQVKFDRAEIREQAAALIPNVSALIEKLSGAIGHDYWT</sequence>
<dbReference type="RefSeq" id="WP_310966996.1">
    <property type="nucleotide sequence ID" value="NZ_JAVMBO010000019.1"/>
</dbReference>
<dbReference type="EMBL" id="JAVMBO010000019">
    <property type="protein sequence ID" value="MDS1311976.1"/>
    <property type="molecule type" value="Genomic_DNA"/>
</dbReference>
<proteinExistence type="predicted"/>
<keyword evidence="2" id="KW-1185">Reference proteome</keyword>
<reference evidence="1" key="1">
    <citation type="submission" date="2023-09" db="EMBL/GenBank/DDBJ databases">
        <title>Marinobacter sediminicola sp. nov. and Marinobacter maritimum sp. nov., isolated from marine sediment.</title>
        <authorList>
            <person name="An J."/>
        </authorList>
    </citation>
    <scope>NUCLEOTIDE SEQUENCE</scope>
    <source>
        <strain evidence="1">F60267</strain>
    </source>
</reference>
<comment type="caution">
    <text evidence="1">The sequence shown here is derived from an EMBL/GenBank/DDBJ whole genome shotgun (WGS) entry which is preliminary data.</text>
</comment>
<protein>
    <submittedName>
        <fullName evidence="1">Uncharacterized protein</fullName>
    </submittedName>
</protein>
<accession>A0ABU2HLP0</accession>
<dbReference type="Proteomes" id="UP001267407">
    <property type="component" value="Unassembled WGS sequence"/>
</dbReference>
<gene>
    <name evidence="1" type="ORF">RKA07_17920</name>
</gene>